<evidence type="ECO:0000256" key="7">
    <source>
        <dbReference type="ARBA" id="ARBA00023136"/>
    </source>
</evidence>
<dbReference type="RefSeq" id="WP_085219033.1">
    <property type="nucleotide sequence ID" value="NZ_LT840185.1"/>
</dbReference>
<keyword evidence="3" id="KW-0813">Transport</keyword>
<name>A0A1X7GYM5_9SPHN</name>
<keyword evidence="10" id="KW-1185">Reference proteome</keyword>
<dbReference type="PANTHER" id="PTHR30472">
    <property type="entry name" value="FERRIC ENTEROBACTIN TRANSPORT SYSTEM PERMEASE PROTEIN"/>
    <property type="match status" value="1"/>
</dbReference>
<dbReference type="STRING" id="941907.SAMN06295910_2469"/>
<feature type="transmembrane region" description="Helical" evidence="8">
    <location>
        <begin position="105"/>
        <end position="126"/>
    </location>
</feature>
<feature type="transmembrane region" description="Helical" evidence="8">
    <location>
        <begin position="51"/>
        <end position="74"/>
    </location>
</feature>
<dbReference type="SUPFAM" id="SSF81345">
    <property type="entry name" value="ABC transporter involved in vitamin B12 uptake, BtuC"/>
    <property type="match status" value="1"/>
</dbReference>
<protein>
    <submittedName>
        <fullName evidence="9">Iron complex transport system permease protein</fullName>
    </submittedName>
</protein>
<organism evidence="9 10">
    <name type="scientific">Allosphingosinicella indica</name>
    <dbReference type="NCBI Taxonomy" id="941907"/>
    <lineage>
        <taxon>Bacteria</taxon>
        <taxon>Pseudomonadati</taxon>
        <taxon>Pseudomonadota</taxon>
        <taxon>Alphaproteobacteria</taxon>
        <taxon>Sphingomonadales</taxon>
        <taxon>Sphingomonadaceae</taxon>
        <taxon>Allosphingosinicella</taxon>
    </lineage>
</organism>
<comment type="subcellular location">
    <subcellularLocation>
        <location evidence="1">Cell membrane</location>
        <topology evidence="1">Multi-pass membrane protein</topology>
    </subcellularLocation>
</comment>
<evidence type="ECO:0000256" key="4">
    <source>
        <dbReference type="ARBA" id="ARBA00022475"/>
    </source>
</evidence>
<feature type="transmembrane region" description="Helical" evidence="8">
    <location>
        <begin position="181"/>
        <end position="200"/>
    </location>
</feature>
<dbReference type="CDD" id="cd06550">
    <property type="entry name" value="TM_ABC_iron-siderophores_like"/>
    <property type="match status" value="1"/>
</dbReference>
<feature type="transmembrane region" description="Helical" evidence="8">
    <location>
        <begin position="133"/>
        <end position="161"/>
    </location>
</feature>
<dbReference type="EMBL" id="LT840185">
    <property type="protein sequence ID" value="SMF76538.1"/>
    <property type="molecule type" value="Genomic_DNA"/>
</dbReference>
<evidence type="ECO:0000256" key="2">
    <source>
        <dbReference type="ARBA" id="ARBA00007935"/>
    </source>
</evidence>
<accession>A0A1X7GYM5</accession>
<dbReference type="InterPro" id="IPR000522">
    <property type="entry name" value="ABC_transptr_permease_BtuC"/>
</dbReference>
<dbReference type="OrthoDB" id="9811975at2"/>
<keyword evidence="7 8" id="KW-0472">Membrane</keyword>
<keyword evidence="4" id="KW-1003">Cell membrane</keyword>
<dbReference type="Pfam" id="PF01032">
    <property type="entry name" value="FecCD"/>
    <property type="match status" value="1"/>
</dbReference>
<feature type="transmembrane region" description="Helical" evidence="8">
    <location>
        <begin position="295"/>
        <end position="314"/>
    </location>
</feature>
<evidence type="ECO:0000313" key="10">
    <source>
        <dbReference type="Proteomes" id="UP000192934"/>
    </source>
</evidence>
<dbReference type="GO" id="GO:0022857">
    <property type="term" value="F:transmembrane transporter activity"/>
    <property type="evidence" value="ECO:0007669"/>
    <property type="project" value="InterPro"/>
</dbReference>
<dbReference type="InterPro" id="IPR037294">
    <property type="entry name" value="ABC_BtuC-like"/>
</dbReference>
<dbReference type="PANTHER" id="PTHR30472:SF25">
    <property type="entry name" value="ABC TRANSPORTER PERMEASE PROTEIN MJ0876-RELATED"/>
    <property type="match status" value="1"/>
</dbReference>
<feature type="transmembrane region" description="Helical" evidence="8">
    <location>
        <begin position="81"/>
        <end position="99"/>
    </location>
</feature>
<feature type="transmembrane region" description="Helical" evidence="8">
    <location>
        <begin position="227"/>
        <end position="255"/>
    </location>
</feature>
<sequence>MSRRVSVVLLATLTALALLSLALPASPLIGLHAENAGLAAAVLTELRLPRTMLALVYGATLGASGAAVQALFANPLASPDLTGTTSGAALGAVITAYLFGFTAPLALSGGAMGGALGALLLLILLAGPRAETATLLLSGLAISALAGALTILALALAPSPFAFYDAYDWLMGSMVDRSQKQLAFAAIPAGLTLALLVRVAPQLDALTLGEEVAQSMGYDIGKLRLKVVCLTALGVGGCVAVCGAIGFVGLVAPIFARRLTGGHPGRAILPAAAIGGALLIAADLVVRLAPLGRTLPVGVVTALLGAPFFLWLVAHMRWSLSR</sequence>
<reference evidence="10" key="1">
    <citation type="submission" date="2017-04" db="EMBL/GenBank/DDBJ databases">
        <authorList>
            <person name="Varghese N."/>
            <person name="Submissions S."/>
        </authorList>
    </citation>
    <scope>NUCLEOTIDE SEQUENCE [LARGE SCALE GENOMIC DNA]</scope>
    <source>
        <strain evidence="10">Dd16</strain>
    </source>
</reference>
<dbReference type="Proteomes" id="UP000192934">
    <property type="component" value="Chromosome I"/>
</dbReference>
<evidence type="ECO:0000256" key="6">
    <source>
        <dbReference type="ARBA" id="ARBA00022989"/>
    </source>
</evidence>
<evidence type="ECO:0000256" key="5">
    <source>
        <dbReference type="ARBA" id="ARBA00022692"/>
    </source>
</evidence>
<dbReference type="AlphaFoldDB" id="A0A1X7GYM5"/>
<evidence type="ECO:0000256" key="8">
    <source>
        <dbReference type="SAM" id="Phobius"/>
    </source>
</evidence>
<feature type="transmembrane region" description="Helical" evidence="8">
    <location>
        <begin position="267"/>
        <end position="286"/>
    </location>
</feature>
<dbReference type="Gene3D" id="1.10.3470.10">
    <property type="entry name" value="ABC transporter involved in vitamin B12 uptake, BtuC"/>
    <property type="match status" value="1"/>
</dbReference>
<evidence type="ECO:0000256" key="1">
    <source>
        <dbReference type="ARBA" id="ARBA00004651"/>
    </source>
</evidence>
<dbReference type="GO" id="GO:0005886">
    <property type="term" value="C:plasma membrane"/>
    <property type="evidence" value="ECO:0007669"/>
    <property type="project" value="UniProtKB-SubCell"/>
</dbReference>
<proteinExistence type="inferred from homology"/>
<evidence type="ECO:0000313" key="9">
    <source>
        <dbReference type="EMBL" id="SMF76538.1"/>
    </source>
</evidence>
<comment type="similarity">
    <text evidence="2">Belongs to the binding-protein-dependent transport system permease family. FecCD subfamily.</text>
</comment>
<evidence type="ECO:0000256" key="3">
    <source>
        <dbReference type="ARBA" id="ARBA00022448"/>
    </source>
</evidence>
<keyword evidence="6 8" id="KW-1133">Transmembrane helix</keyword>
<gene>
    <name evidence="9" type="ORF">SAMN06295910_2469</name>
</gene>
<keyword evidence="5 8" id="KW-0812">Transmembrane</keyword>